<gene>
    <name evidence="2" type="ORF">MRATA1EN1_LOCUS12858</name>
</gene>
<sequence length="100" mass="11479">MFFKKLLVPWVFPSVKSFRMQGFKEEPFQQIPWVPTPPHPEPCKGAHSPGCCGTPPWELQSQAYCYPGGDHAPLRATWRTRDNLRNKPRILQGCPPPQRP</sequence>
<evidence type="ECO:0000256" key="1">
    <source>
        <dbReference type="SAM" id="MobiDB-lite"/>
    </source>
</evidence>
<organism evidence="2 3">
    <name type="scientific">Rangifer tarandus platyrhynchus</name>
    <name type="common">Svalbard reindeer</name>
    <dbReference type="NCBI Taxonomy" id="3082113"/>
    <lineage>
        <taxon>Eukaryota</taxon>
        <taxon>Metazoa</taxon>
        <taxon>Chordata</taxon>
        <taxon>Craniata</taxon>
        <taxon>Vertebrata</taxon>
        <taxon>Euteleostomi</taxon>
        <taxon>Mammalia</taxon>
        <taxon>Eutheria</taxon>
        <taxon>Laurasiatheria</taxon>
        <taxon>Artiodactyla</taxon>
        <taxon>Ruminantia</taxon>
        <taxon>Pecora</taxon>
        <taxon>Cervidae</taxon>
        <taxon>Odocoileinae</taxon>
        <taxon>Rangifer</taxon>
    </lineage>
</organism>
<name>A0ABN8YTE4_RANTA</name>
<evidence type="ECO:0000313" key="3">
    <source>
        <dbReference type="Proteomes" id="UP001176941"/>
    </source>
</evidence>
<feature type="region of interest" description="Disordered" evidence="1">
    <location>
        <begin position="81"/>
        <end position="100"/>
    </location>
</feature>
<proteinExistence type="predicted"/>
<dbReference type="EMBL" id="OX459957">
    <property type="protein sequence ID" value="CAI9163896.1"/>
    <property type="molecule type" value="Genomic_DNA"/>
</dbReference>
<keyword evidence="3" id="KW-1185">Reference proteome</keyword>
<reference evidence="2" key="1">
    <citation type="submission" date="2023-04" db="EMBL/GenBank/DDBJ databases">
        <authorList>
            <consortium name="ELIXIR-Norway"/>
        </authorList>
    </citation>
    <scope>NUCLEOTIDE SEQUENCE [LARGE SCALE GENOMIC DNA]</scope>
</reference>
<accession>A0ABN8YTE4</accession>
<evidence type="ECO:0000313" key="2">
    <source>
        <dbReference type="EMBL" id="CAI9163896.1"/>
    </source>
</evidence>
<protein>
    <submittedName>
        <fullName evidence="2">Uncharacterized protein</fullName>
    </submittedName>
</protein>
<dbReference type="Proteomes" id="UP001176941">
    <property type="component" value="Chromosome 21"/>
</dbReference>